<dbReference type="AlphaFoldDB" id="A0A5S5BWD0"/>
<reference evidence="2 3" key="1">
    <citation type="submission" date="2019-07" db="EMBL/GenBank/DDBJ databases">
        <title>Genomic Encyclopedia of Type Strains, Phase III (KMG-III): the genomes of soil and plant-associated and newly described type strains.</title>
        <authorList>
            <person name="Whitman W."/>
        </authorList>
    </citation>
    <scope>NUCLEOTIDE SEQUENCE [LARGE SCALE GENOMIC DNA]</scope>
    <source>
        <strain evidence="2 3">BL24</strain>
    </source>
</reference>
<protein>
    <submittedName>
        <fullName evidence="2">Uncharacterized protein</fullName>
    </submittedName>
</protein>
<keyword evidence="3" id="KW-1185">Reference proteome</keyword>
<feature type="compositionally biased region" description="Basic and acidic residues" evidence="1">
    <location>
        <begin position="1"/>
        <end position="13"/>
    </location>
</feature>
<evidence type="ECO:0000256" key="1">
    <source>
        <dbReference type="SAM" id="MobiDB-lite"/>
    </source>
</evidence>
<dbReference type="Proteomes" id="UP000323257">
    <property type="component" value="Unassembled WGS sequence"/>
</dbReference>
<comment type="caution">
    <text evidence="2">The sequence shown here is derived from an EMBL/GenBank/DDBJ whole genome shotgun (WGS) entry which is preliminary data.</text>
</comment>
<sequence length="32" mass="3656">MKDKKTKQGKETDLPYSGDLRTTAKMKKLPFA</sequence>
<evidence type="ECO:0000313" key="3">
    <source>
        <dbReference type="Proteomes" id="UP000323257"/>
    </source>
</evidence>
<organism evidence="2 3">
    <name type="scientific">Paenibacillus methanolicus</name>
    <dbReference type="NCBI Taxonomy" id="582686"/>
    <lineage>
        <taxon>Bacteria</taxon>
        <taxon>Bacillati</taxon>
        <taxon>Bacillota</taxon>
        <taxon>Bacilli</taxon>
        <taxon>Bacillales</taxon>
        <taxon>Paenibacillaceae</taxon>
        <taxon>Paenibacillus</taxon>
    </lineage>
</organism>
<name>A0A5S5BWD0_9BACL</name>
<proteinExistence type="predicted"/>
<accession>A0A5S5BWD0</accession>
<feature type="region of interest" description="Disordered" evidence="1">
    <location>
        <begin position="1"/>
        <end position="32"/>
    </location>
</feature>
<dbReference type="EMBL" id="VNHS01000010">
    <property type="protein sequence ID" value="TYP71289.1"/>
    <property type="molecule type" value="Genomic_DNA"/>
</dbReference>
<gene>
    <name evidence="2" type="ORF">BCM02_110240</name>
</gene>
<evidence type="ECO:0000313" key="2">
    <source>
        <dbReference type="EMBL" id="TYP71289.1"/>
    </source>
</evidence>